<feature type="region of interest" description="Disordered" evidence="1">
    <location>
        <begin position="672"/>
        <end position="691"/>
    </location>
</feature>
<gene>
    <name evidence="2" type="ORF">LshimejAT787_0102960</name>
</gene>
<keyword evidence="3" id="KW-1185">Reference proteome</keyword>
<name>A0A9P3PCQ9_LYOSH</name>
<comment type="caution">
    <text evidence="2">The sequence shown here is derived from an EMBL/GenBank/DDBJ whole genome shotgun (WGS) entry which is preliminary data.</text>
</comment>
<evidence type="ECO:0000313" key="3">
    <source>
        <dbReference type="Proteomes" id="UP001063166"/>
    </source>
</evidence>
<feature type="compositionally biased region" description="Polar residues" evidence="1">
    <location>
        <begin position="1072"/>
        <end position="1081"/>
    </location>
</feature>
<feature type="region of interest" description="Disordered" evidence="1">
    <location>
        <begin position="1071"/>
        <end position="1100"/>
    </location>
</feature>
<feature type="region of interest" description="Disordered" evidence="1">
    <location>
        <begin position="431"/>
        <end position="450"/>
    </location>
</feature>
<dbReference type="EMBL" id="BRPK01000001">
    <property type="protein sequence ID" value="GLB33412.1"/>
    <property type="molecule type" value="Genomic_DNA"/>
</dbReference>
<sequence>MDEEAQLAAHIRDLLLDYVRCHITIDYMQFTRAAVAELISLEQVPEHDPASLTLPTDPFTALFNQVGNLPPYQEKVVISQAARLLLKNVISLPKGKPRSERLSWSKDAWDQREEDAFYNVDPIVTRRAVRETPVLGKSGGARRSAMRTVDFKSYSSLLTSIPIAITPIEVQPVQEPKVNLDQVLDVIYHLKASDHSAVRAFLKSGSTSCRPQTRRPNASNNDYRRLYLPASFDFDQPRPITPPPDSPPLVPIFTRKDRDREKCLSAIKAGRGVHRAPLRSMGEIPDYIGASGMHLPGSDYGGVIASAESLSRENMIIVDGWQTYATSSPSTICSADSDGIDELIDMFPSSPDTSVVGALNLVRDVEDSKLEEVQIPRNRRFGGSLGQEKMKAGGLGAFLAPLLSSSTFDSKNVHIQNVHPLLQPKLAPVLRRTPSEGGSSAEKKVAQSLEQPVASPRLLNRKTEADMVSLCGQASASSISALEIAADGTKEEDNEDDEIRRLYRGLPAADENRLAPLLPRIYPDPKALIRDERLLDDDSEMEENNGGQKDTDREMAMMLRLMPVPLLPQPNANAKARVKGYSEYLVESATEPGASGEAASNATKSDKDVPALPRFLKGVKGIAPLRVALSWTPFTRTKPMPAHARILGNDLFQEMEGGEVLEREVHALLASVSTDPEGDPGDPGGRGVGDEWRWRGVGAGAGAGAGGSAVLQGDHEFSPEIAKCEIILTRAERRALAAREGGRTTIEQGEKEDDTDYDGEQAPPDHKHFDDHASESLNARKLTAACDESEYRPAKRPRRSIEDSGVGMISDAAIQDETRLDLSDRQNNVLEYRDLGVQDRTNDMLRRIYADDDEMLTRSSYDCYEDDNKENDPPARTMVEWTDHSFCIDEMSSDAQQLTLDRPMVPVEETLRLGRELADWNYDYDDDAGGSFEPLSLSYDSQPYQMPVPCHRQPAGTNVTRFHEDRELYQEQQGKDAYGTVDVLQGTQERSGQHWTQPRCVLGDVAPADGCHDANMSTNADDPDMRPAEARTGQFEQAPCRETESLGLRLATYTFGISDFAKLRAKKLAPDTSLSTPSALSDQVPGKTASGLPPGAEQERVPSEIVSLKTAPQEVYDNKTLHLPSRWKIPINVHKYMASLDVIQKQVLVRALASQEFLVDLVERESLDGADLIIDPHTAVLFISLLSLPAHNKKLLGTLSAQTWRYKRVLVVFEAYPSSRSYKSASGLRQKQGHARTEPELNAYTPPIVKAIKKFRRDLNIAEGCGKKAAGCEVWWAFADSNGRIAPEARHGARGSGWTMMYSRTTRT</sequence>
<protein>
    <submittedName>
        <fullName evidence="2">Uncharacterized protein</fullName>
    </submittedName>
</protein>
<evidence type="ECO:0000313" key="2">
    <source>
        <dbReference type="EMBL" id="GLB33412.1"/>
    </source>
</evidence>
<reference evidence="2" key="1">
    <citation type="submission" date="2022-07" db="EMBL/GenBank/DDBJ databases">
        <title>The genome of Lyophyllum shimeji provides insight into the initial evolution of ectomycorrhizal fungal genome.</title>
        <authorList>
            <person name="Kobayashi Y."/>
            <person name="Shibata T."/>
            <person name="Hirakawa H."/>
            <person name="Shigenobu S."/>
            <person name="Nishiyama T."/>
            <person name="Yamada A."/>
            <person name="Hasebe M."/>
            <person name="Kawaguchi M."/>
        </authorList>
    </citation>
    <scope>NUCLEOTIDE SEQUENCE</scope>
    <source>
        <strain evidence="2">AT787</strain>
    </source>
</reference>
<dbReference type="OrthoDB" id="2422840at2759"/>
<organism evidence="2 3">
    <name type="scientific">Lyophyllum shimeji</name>
    <name type="common">Hon-shimeji</name>
    <name type="synonym">Tricholoma shimeji</name>
    <dbReference type="NCBI Taxonomy" id="47721"/>
    <lineage>
        <taxon>Eukaryota</taxon>
        <taxon>Fungi</taxon>
        <taxon>Dikarya</taxon>
        <taxon>Basidiomycota</taxon>
        <taxon>Agaricomycotina</taxon>
        <taxon>Agaricomycetes</taxon>
        <taxon>Agaricomycetidae</taxon>
        <taxon>Agaricales</taxon>
        <taxon>Tricholomatineae</taxon>
        <taxon>Lyophyllaceae</taxon>
        <taxon>Lyophyllum</taxon>
    </lineage>
</organism>
<feature type="compositionally biased region" description="Acidic residues" evidence="1">
    <location>
        <begin position="750"/>
        <end position="759"/>
    </location>
</feature>
<proteinExistence type="predicted"/>
<feature type="region of interest" description="Disordered" evidence="1">
    <location>
        <begin position="737"/>
        <end position="762"/>
    </location>
</feature>
<evidence type="ECO:0000256" key="1">
    <source>
        <dbReference type="SAM" id="MobiDB-lite"/>
    </source>
</evidence>
<dbReference type="Proteomes" id="UP001063166">
    <property type="component" value="Unassembled WGS sequence"/>
</dbReference>
<accession>A0A9P3PCQ9</accession>